<dbReference type="InterPro" id="IPR027417">
    <property type="entry name" value="P-loop_NTPase"/>
</dbReference>
<dbReference type="FunFam" id="3.40.50.300:FF:000777">
    <property type="entry name" value="tRNA (N6-adenosine(37)-N6)-threonylcarbamoyltransferase complex ATPase TsaE"/>
    <property type="match status" value="1"/>
</dbReference>
<dbReference type="EMBL" id="LQRC01000167">
    <property type="protein sequence ID" value="KXT71680.1"/>
    <property type="molecule type" value="Genomic_DNA"/>
</dbReference>
<dbReference type="GO" id="GO:0005737">
    <property type="term" value="C:cytoplasm"/>
    <property type="evidence" value="ECO:0007669"/>
    <property type="project" value="UniProtKB-SubCell"/>
</dbReference>
<proteinExistence type="inferred from homology"/>
<evidence type="ECO:0000256" key="6">
    <source>
        <dbReference type="ARBA" id="ARBA00022723"/>
    </source>
</evidence>
<gene>
    <name evidence="11" type="ORF">SGODD07_01104</name>
</gene>
<dbReference type="InterPro" id="IPR003442">
    <property type="entry name" value="T6A_TsaE"/>
</dbReference>
<evidence type="ECO:0000256" key="5">
    <source>
        <dbReference type="ARBA" id="ARBA00022694"/>
    </source>
</evidence>
<keyword evidence="8" id="KW-0067">ATP-binding</keyword>
<comment type="caution">
    <text evidence="11">The sequence shown here is derived from an EMBL/GenBank/DDBJ whole genome shotgun (WGS) entry which is preliminary data.</text>
</comment>
<evidence type="ECO:0000256" key="10">
    <source>
        <dbReference type="ARBA" id="ARBA00032441"/>
    </source>
</evidence>
<dbReference type="PATRIC" id="fig|1302.21.peg.1235"/>
<dbReference type="PANTHER" id="PTHR33540">
    <property type="entry name" value="TRNA THREONYLCARBAMOYLADENOSINE BIOSYNTHESIS PROTEIN TSAE"/>
    <property type="match status" value="1"/>
</dbReference>
<dbReference type="Pfam" id="PF02367">
    <property type="entry name" value="TsaE"/>
    <property type="match status" value="1"/>
</dbReference>
<keyword evidence="5" id="KW-0819">tRNA processing</keyword>
<evidence type="ECO:0000313" key="12">
    <source>
        <dbReference type="Proteomes" id="UP000070096"/>
    </source>
</evidence>
<dbReference type="SUPFAM" id="SSF52540">
    <property type="entry name" value="P-loop containing nucleoside triphosphate hydrolases"/>
    <property type="match status" value="1"/>
</dbReference>
<evidence type="ECO:0000256" key="3">
    <source>
        <dbReference type="ARBA" id="ARBA00019010"/>
    </source>
</evidence>
<organism evidence="11 12">
    <name type="scientific">Streptococcus gordonii</name>
    <dbReference type="NCBI Taxonomy" id="1302"/>
    <lineage>
        <taxon>Bacteria</taxon>
        <taxon>Bacillati</taxon>
        <taxon>Bacillota</taxon>
        <taxon>Bacilli</taxon>
        <taxon>Lactobacillales</taxon>
        <taxon>Streptococcaceae</taxon>
        <taxon>Streptococcus</taxon>
    </lineage>
</organism>
<evidence type="ECO:0000313" key="11">
    <source>
        <dbReference type="EMBL" id="KXT71680.1"/>
    </source>
</evidence>
<dbReference type="GO" id="GO:0046872">
    <property type="term" value="F:metal ion binding"/>
    <property type="evidence" value="ECO:0007669"/>
    <property type="project" value="UniProtKB-KW"/>
</dbReference>
<dbReference type="AlphaFoldDB" id="A0A139N6R5"/>
<evidence type="ECO:0000256" key="9">
    <source>
        <dbReference type="ARBA" id="ARBA00022842"/>
    </source>
</evidence>
<keyword evidence="6" id="KW-0479">Metal-binding</keyword>
<reference evidence="11 12" key="1">
    <citation type="submission" date="2016-01" db="EMBL/GenBank/DDBJ databases">
        <title>Highly variable Streptococcus oralis are common among viridans streptococci isolated from primates.</title>
        <authorList>
            <person name="Denapaite D."/>
            <person name="Rieger M."/>
            <person name="Koendgen S."/>
            <person name="Brueckner R."/>
            <person name="Ochigava I."/>
            <person name="Kappeler P."/>
            <person name="Maetz-Rensing K."/>
            <person name="Leendertz F."/>
            <person name="Hakenbeck R."/>
        </authorList>
    </citation>
    <scope>NUCLEOTIDE SEQUENCE [LARGE SCALE GENOMIC DNA]</scope>
    <source>
        <strain evidence="11 12">DD07</strain>
    </source>
</reference>
<evidence type="ECO:0000256" key="7">
    <source>
        <dbReference type="ARBA" id="ARBA00022741"/>
    </source>
</evidence>
<keyword evidence="7" id="KW-0547">Nucleotide-binding</keyword>
<keyword evidence="9" id="KW-0460">Magnesium</keyword>
<name>A0A139N6R5_STRGN</name>
<comment type="subcellular location">
    <subcellularLocation>
        <location evidence="1">Cytoplasm</location>
    </subcellularLocation>
</comment>
<dbReference type="GO" id="GO:0002949">
    <property type="term" value="P:tRNA threonylcarbamoyladenosine modification"/>
    <property type="evidence" value="ECO:0007669"/>
    <property type="project" value="InterPro"/>
</dbReference>
<evidence type="ECO:0000256" key="2">
    <source>
        <dbReference type="ARBA" id="ARBA00007599"/>
    </source>
</evidence>
<comment type="similarity">
    <text evidence="2">Belongs to the TsaE family.</text>
</comment>
<dbReference type="Proteomes" id="UP000070096">
    <property type="component" value="Unassembled WGS sequence"/>
</dbReference>
<evidence type="ECO:0000256" key="8">
    <source>
        <dbReference type="ARBA" id="ARBA00022840"/>
    </source>
</evidence>
<evidence type="ECO:0000256" key="4">
    <source>
        <dbReference type="ARBA" id="ARBA00022490"/>
    </source>
</evidence>
<accession>A0A139N6R5</accession>
<sequence>MFSHNENELISIGQKIGRLLQARDVLILSGDLGAGKTTLTKGIAQGLDIRQMIKSPTYTIVREYEGRLPLYHLDVYRIGEDPDSIDLDDFLFGDGVTVIEWGELLADSLPQDYLKVQLVKEEDGRRILFEAVGQASKDLLQKIESEAR</sequence>
<evidence type="ECO:0000256" key="1">
    <source>
        <dbReference type="ARBA" id="ARBA00004496"/>
    </source>
</evidence>
<dbReference type="PANTHER" id="PTHR33540:SF2">
    <property type="entry name" value="TRNA THREONYLCARBAMOYLADENOSINE BIOSYNTHESIS PROTEIN TSAE"/>
    <property type="match status" value="1"/>
</dbReference>
<keyword evidence="4" id="KW-0963">Cytoplasm</keyword>
<dbReference type="GO" id="GO:0005524">
    <property type="term" value="F:ATP binding"/>
    <property type="evidence" value="ECO:0007669"/>
    <property type="project" value="UniProtKB-KW"/>
</dbReference>
<dbReference type="Gene3D" id="3.40.50.300">
    <property type="entry name" value="P-loop containing nucleotide triphosphate hydrolases"/>
    <property type="match status" value="1"/>
</dbReference>
<protein>
    <recommendedName>
        <fullName evidence="3">tRNA threonylcarbamoyladenosine biosynthesis protein TsaE</fullName>
    </recommendedName>
    <alternativeName>
        <fullName evidence="10">t(6)A37 threonylcarbamoyladenosine biosynthesis protein TsaE</fullName>
    </alternativeName>
</protein>
<dbReference type="NCBIfam" id="TIGR00150">
    <property type="entry name" value="T6A_YjeE"/>
    <property type="match status" value="1"/>
</dbReference>